<evidence type="ECO:0000313" key="1">
    <source>
        <dbReference type="EMBL" id="AFZ79018.1"/>
    </source>
</evidence>
<dbReference type="eggNOG" id="ENOG502QXEP">
    <property type="taxonomic scope" value="Eukaryota"/>
</dbReference>
<reference evidence="1 2" key="1">
    <citation type="journal article" date="2012" name="BMC Genomics">
        <title>Comparative genomic analysis and phylogenetic position of Theileria equi.</title>
        <authorList>
            <person name="Kappmeyer L.S."/>
            <person name="Thiagarajan M."/>
            <person name="Herndon D.R."/>
            <person name="Ramsay J.D."/>
            <person name="Caler E."/>
            <person name="Djikeng A."/>
            <person name="Gillespie J.J."/>
            <person name="Lau A.O."/>
            <person name="Roalson E.H."/>
            <person name="Silva J.C."/>
            <person name="Silva M.G."/>
            <person name="Suarez C.E."/>
            <person name="Ueti M.W."/>
            <person name="Nene V.M."/>
            <person name="Mealey R.H."/>
            <person name="Knowles D.P."/>
            <person name="Brayton K.A."/>
        </authorList>
    </citation>
    <scope>NUCLEOTIDE SEQUENCE [LARGE SCALE GENOMIC DNA]</scope>
    <source>
        <strain evidence="1 2">WA</strain>
    </source>
</reference>
<dbReference type="GeneID" id="15806943"/>
<dbReference type="OrthoDB" id="364811at2759"/>
<sequence length="343" mass="39801">MPSIIETTLHSLEEISKKNVKRNSAVLASKFSLLYSFRNRILSPHVIHIAKHVIRNNLQLQETPRLLLSHLIPKVIDQKGLSILDSSILSYAYATVGENHSSKKILVNNFDICTLDITSNYECFSLLRALSTLLSIEKHDKIEDEFSNTMKDIAKGVMEFIWKRIQEFNSKFVDNSNNYTVICELLAEYIFTSMLLEQTNIKELLNHTMLNNSSILSKIKISPLMMPEKKKQIMAEIQNSSYTEILTNLRGMYFLKLANFDFTEYLFNRLCNTSESSTSMCRSEAQLFLNHTLDLIEKELKFGQETKTRYLNSLFDRLLAIKRTHSLEKSHRSVVKWNYPRLI</sequence>
<proteinExistence type="predicted"/>
<organism evidence="1 2">
    <name type="scientific">Theileria equi strain WA</name>
    <dbReference type="NCBI Taxonomy" id="1537102"/>
    <lineage>
        <taxon>Eukaryota</taxon>
        <taxon>Sar</taxon>
        <taxon>Alveolata</taxon>
        <taxon>Apicomplexa</taxon>
        <taxon>Aconoidasida</taxon>
        <taxon>Piroplasmida</taxon>
        <taxon>Theileriidae</taxon>
        <taxon>Theileria</taxon>
    </lineage>
</organism>
<evidence type="ECO:0000313" key="2">
    <source>
        <dbReference type="Proteomes" id="UP000031512"/>
    </source>
</evidence>
<accession>L0AUV5</accession>
<dbReference type="Proteomes" id="UP000031512">
    <property type="component" value="Chromosome 1"/>
</dbReference>
<dbReference type="EMBL" id="CP001669">
    <property type="protein sequence ID" value="AFZ79018.1"/>
    <property type="molecule type" value="Genomic_DNA"/>
</dbReference>
<keyword evidence="2" id="KW-1185">Reference proteome</keyword>
<dbReference type="KEGG" id="beq:BEWA_018630"/>
<protein>
    <submittedName>
        <fullName evidence="1">Uncharacterized protein</fullName>
    </submittedName>
</protein>
<dbReference type="AlphaFoldDB" id="L0AUV5"/>
<dbReference type="VEuPathDB" id="PiroplasmaDB:BEWA_018630"/>
<dbReference type="RefSeq" id="XP_004828684.1">
    <property type="nucleotide sequence ID" value="XM_004828627.1"/>
</dbReference>
<gene>
    <name evidence="1" type="ORF">BEWA_018630</name>
</gene>
<name>L0AUV5_THEEQ</name>